<dbReference type="InterPro" id="IPR027417">
    <property type="entry name" value="P-loop_NTPase"/>
</dbReference>
<feature type="transmembrane region" description="Helical" evidence="11">
    <location>
        <begin position="194"/>
        <end position="212"/>
    </location>
</feature>
<dbReference type="InterPro" id="IPR011527">
    <property type="entry name" value="ABC1_TM_dom"/>
</dbReference>
<dbReference type="NCBIfam" id="TIGR02203">
    <property type="entry name" value="MsbA_lipidA"/>
    <property type="match status" value="1"/>
</dbReference>
<dbReference type="InterPro" id="IPR039421">
    <property type="entry name" value="Type_1_exporter"/>
</dbReference>
<evidence type="ECO:0000256" key="9">
    <source>
        <dbReference type="ARBA" id="ARBA00023055"/>
    </source>
</evidence>
<protein>
    <submittedName>
        <fullName evidence="14">Lipid A export permease/ATP-binding protein MsbA</fullName>
    </submittedName>
</protein>
<accession>A0A240UTS1</accession>
<keyword evidence="2" id="KW-0813">Transport</keyword>
<keyword evidence="10 11" id="KW-0472">Membrane</keyword>
<feature type="transmembrane region" description="Helical" evidence="11">
    <location>
        <begin position="50"/>
        <end position="72"/>
    </location>
</feature>
<dbReference type="AlphaFoldDB" id="A0A240UTS1"/>
<sequence>MTGSRSPLGLALSAPSPGRSDIVISKAGEPVKSNASLTLYARLLTYVKPFWKAFAIALIGNAIYAGSSTLMARIMEFLTDGIQNPDADFRQALPLMIIGIFIARGFGTFLGTYGMEYVARNVVHRLRVSVFDQMLHLPGRFYDENSGGHLISRVTYHVEQVTGAATKALNVVLQEGMLVIGLTCYLFWVNWKLMLIFIAVTPLIGLVVAWCSKRFRKLSRRIQKSVGEVTHVASETITGYRVVRTHGAEQHEYNRFNQASQYNRDQSLKEALTKAISAPVIQTLVAVSLALLVWLALDPELLGNMSAGQFIGFITAASMIIKPIKSLTEINGVIQKGLAAAQELFELMDKPREPDNGTHDPGRVQGRVSFEDVRFRYGNDLPDVLKGISHEVHTGEMIALVGRSGSGKSTMMNMLPRFYDATGGRICIDGVDVRDYSMQALRRQVALVTQNVTLFNATIADNIAYGIDNASRDEVIAAAQAAYADEFIERLPQGYDTMVGDNGVMLSGGQRQRIAIARAIFKNAPILILDEATSALDTESERYIQRALEKVCEGRTTFVIAHRLSTIEQADRILVMDNGEIIESGDHLTLLAQDGAYAALHQIQFSEERSNAPV</sequence>
<evidence type="ECO:0000256" key="2">
    <source>
        <dbReference type="ARBA" id="ARBA00022448"/>
    </source>
</evidence>
<evidence type="ECO:0000256" key="1">
    <source>
        <dbReference type="ARBA" id="ARBA00004651"/>
    </source>
</evidence>
<dbReference type="InterPro" id="IPR036640">
    <property type="entry name" value="ABC1_TM_sf"/>
</dbReference>
<dbReference type="EMBL" id="CP021358">
    <property type="protein sequence ID" value="ART64515.1"/>
    <property type="molecule type" value="Genomic_DNA"/>
</dbReference>
<dbReference type="Gene3D" id="3.40.50.300">
    <property type="entry name" value="P-loop containing nucleotide triphosphate hydrolases"/>
    <property type="match status" value="1"/>
</dbReference>
<dbReference type="PROSITE" id="PS50893">
    <property type="entry name" value="ABC_TRANSPORTER_2"/>
    <property type="match status" value="1"/>
</dbReference>
<dbReference type="Gene3D" id="1.20.1560.10">
    <property type="entry name" value="ABC transporter type 1, transmembrane domain"/>
    <property type="match status" value="2"/>
</dbReference>
<evidence type="ECO:0000256" key="7">
    <source>
        <dbReference type="ARBA" id="ARBA00022967"/>
    </source>
</evidence>
<dbReference type="InterPro" id="IPR003593">
    <property type="entry name" value="AAA+_ATPase"/>
</dbReference>
<comment type="subcellular location">
    <subcellularLocation>
        <location evidence="1">Cell membrane</location>
        <topology evidence="1">Multi-pass membrane protein</topology>
    </subcellularLocation>
</comment>
<dbReference type="FunFam" id="3.40.50.300:FF:000140">
    <property type="entry name" value="Lipid A export ATP-binding/permease protein MsbA"/>
    <property type="match status" value="1"/>
</dbReference>
<dbReference type="PROSITE" id="PS50929">
    <property type="entry name" value="ABC_TM1F"/>
    <property type="match status" value="1"/>
</dbReference>
<evidence type="ECO:0000256" key="10">
    <source>
        <dbReference type="ARBA" id="ARBA00023136"/>
    </source>
</evidence>
<dbReference type="Pfam" id="PF00664">
    <property type="entry name" value="ABC_membrane"/>
    <property type="match status" value="1"/>
</dbReference>
<dbReference type="Pfam" id="PF00005">
    <property type="entry name" value="ABC_tran"/>
    <property type="match status" value="1"/>
</dbReference>
<name>A0A240UTS1_9GAMM</name>
<gene>
    <name evidence="14" type="ORF">B9H00_01060</name>
</gene>
<keyword evidence="5" id="KW-0547">Nucleotide-binding</keyword>
<evidence type="ECO:0000256" key="5">
    <source>
        <dbReference type="ARBA" id="ARBA00022741"/>
    </source>
</evidence>
<dbReference type="SUPFAM" id="SSF90123">
    <property type="entry name" value="ABC transporter transmembrane region"/>
    <property type="match status" value="1"/>
</dbReference>
<feature type="transmembrane region" description="Helical" evidence="11">
    <location>
        <begin position="92"/>
        <end position="115"/>
    </location>
</feature>
<evidence type="ECO:0000259" key="13">
    <source>
        <dbReference type="PROSITE" id="PS50929"/>
    </source>
</evidence>
<dbReference type="GO" id="GO:0016887">
    <property type="term" value="F:ATP hydrolysis activity"/>
    <property type="evidence" value="ECO:0007669"/>
    <property type="project" value="InterPro"/>
</dbReference>
<keyword evidence="4 11" id="KW-0812">Transmembrane</keyword>
<evidence type="ECO:0000256" key="3">
    <source>
        <dbReference type="ARBA" id="ARBA00022475"/>
    </source>
</evidence>
<dbReference type="SUPFAM" id="SSF52540">
    <property type="entry name" value="P-loop containing nucleoside triphosphate hydrolases"/>
    <property type="match status" value="1"/>
</dbReference>
<keyword evidence="7" id="KW-1278">Translocase</keyword>
<evidence type="ECO:0000259" key="12">
    <source>
        <dbReference type="PROSITE" id="PS50893"/>
    </source>
</evidence>
<evidence type="ECO:0000256" key="6">
    <source>
        <dbReference type="ARBA" id="ARBA00022840"/>
    </source>
</evidence>
<dbReference type="GO" id="GO:0015421">
    <property type="term" value="F:ABC-type oligopeptide transporter activity"/>
    <property type="evidence" value="ECO:0007669"/>
    <property type="project" value="TreeGrafter"/>
</dbReference>
<keyword evidence="3" id="KW-1003">Cell membrane</keyword>
<dbReference type="OrthoDB" id="9806127at2"/>
<dbReference type="KEGG" id="kma:B9H00_01060"/>
<dbReference type="InterPro" id="IPR017871">
    <property type="entry name" value="ABC_transporter-like_CS"/>
</dbReference>
<keyword evidence="15" id="KW-1185">Reference proteome</keyword>
<keyword evidence="9" id="KW-0445">Lipid transport</keyword>
<feature type="domain" description="ABC transmembrane type-1" evidence="13">
    <location>
        <begin position="53"/>
        <end position="336"/>
    </location>
</feature>
<dbReference type="Proteomes" id="UP000194457">
    <property type="component" value="Chromosome"/>
</dbReference>
<evidence type="ECO:0000256" key="11">
    <source>
        <dbReference type="SAM" id="Phobius"/>
    </source>
</evidence>
<dbReference type="PROSITE" id="PS00211">
    <property type="entry name" value="ABC_TRANSPORTER_1"/>
    <property type="match status" value="1"/>
</dbReference>
<evidence type="ECO:0000256" key="8">
    <source>
        <dbReference type="ARBA" id="ARBA00022989"/>
    </source>
</evidence>
<keyword evidence="8 11" id="KW-1133">Transmembrane helix</keyword>
<reference evidence="14 15" key="1">
    <citation type="submission" date="2017-05" db="EMBL/GenBank/DDBJ databases">
        <authorList>
            <person name="Song R."/>
            <person name="Chenine A.L."/>
            <person name="Ruprecht R.M."/>
        </authorList>
    </citation>
    <scope>NUCLEOTIDE SEQUENCE [LARGE SCALE GENOMIC DNA]</scope>
    <source>
        <strain evidence="14">SW32</strain>
    </source>
</reference>
<dbReference type="InterPro" id="IPR003439">
    <property type="entry name" value="ABC_transporter-like_ATP-bd"/>
</dbReference>
<dbReference type="GO" id="GO:0005886">
    <property type="term" value="C:plasma membrane"/>
    <property type="evidence" value="ECO:0007669"/>
    <property type="project" value="UniProtKB-SubCell"/>
</dbReference>
<evidence type="ECO:0000256" key="4">
    <source>
        <dbReference type="ARBA" id="ARBA00022692"/>
    </source>
</evidence>
<dbReference type="InterPro" id="IPR011917">
    <property type="entry name" value="ABC_transpr_lipidA"/>
</dbReference>
<dbReference type="GO" id="GO:0005524">
    <property type="term" value="F:ATP binding"/>
    <property type="evidence" value="ECO:0007669"/>
    <property type="project" value="UniProtKB-KW"/>
</dbReference>
<proteinExistence type="predicted"/>
<evidence type="ECO:0000313" key="15">
    <source>
        <dbReference type="Proteomes" id="UP000194457"/>
    </source>
</evidence>
<dbReference type="PANTHER" id="PTHR43394">
    <property type="entry name" value="ATP-DEPENDENT PERMEASE MDL1, MITOCHONDRIAL"/>
    <property type="match status" value="1"/>
</dbReference>
<dbReference type="SMART" id="SM00382">
    <property type="entry name" value="AAA"/>
    <property type="match status" value="1"/>
</dbReference>
<feature type="domain" description="ABC transporter" evidence="12">
    <location>
        <begin position="368"/>
        <end position="603"/>
    </location>
</feature>
<dbReference type="PANTHER" id="PTHR43394:SF1">
    <property type="entry name" value="ATP-BINDING CASSETTE SUB-FAMILY B MEMBER 10, MITOCHONDRIAL"/>
    <property type="match status" value="1"/>
</dbReference>
<dbReference type="GO" id="GO:0034040">
    <property type="term" value="F:ATPase-coupled lipid transmembrane transporter activity"/>
    <property type="evidence" value="ECO:0007669"/>
    <property type="project" value="InterPro"/>
</dbReference>
<evidence type="ECO:0000313" key="14">
    <source>
        <dbReference type="EMBL" id="ART64515.1"/>
    </source>
</evidence>
<organism evidence="14 15">
    <name type="scientific">Kushneria marisflavi</name>
    <dbReference type="NCBI Taxonomy" id="157779"/>
    <lineage>
        <taxon>Bacteria</taxon>
        <taxon>Pseudomonadati</taxon>
        <taxon>Pseudomonadota</taxon>
        <taxon>Gammaproteobacteria</taxon>
        <taxon>Oceanospirillales</taxon>
        <taxon>Halomonadaceae</taxon>
        <taxon>Kushneria</taxon>
    </lineage>
</organism>
<dbReference type="CDD" id="cd18552">
    <property type="entry name" value="ABC_6TM_MsbA_like"/>
    <property type="match status" value="1"/>
</dbReference>
<feature type="transmembrane region" description="Helical" evidence="11">
    <location>
        <begin position="168"/>
        <end position="188"/>
    </location>
</feature>
<keyword evidence="6 14" id="KW-0067">ATP-binding</keyword>
<feature type="transmembrane region" description="Helical" evidence="11">
    <location>
        <begin position="271"/>
        <end position="295"/>
    </location>
</feature>